<dbReference type="CDD" id="cd01344">
    <property type="entry name" value="PL2_Passenger_AT"/>
    <property type="match status" value="1"/>
</dbReference>
<accession>A0ABM7QEM6</accession>
<evidence type="ECO:0000259" key="2">
    <source>
        <dbReference type="PROSITE" id="PS51208"/>
    </source>
</evidence>
<dbReference type="InterPro" id="IPR036709">
    <property type="entry name" value="Autotransporte_beta_dom_sf"/>
</dbReference>
<dbReference type="SUPFAM" id="SSF103515">
    <property type="entry name" value="Autotransporter"/>
    <property type="match status" value="1"/>
</dbReference>
<dbReference type="InterPro" id="IPR005546">
    <property type="entry name" value="Autotransporte_beta"/>
</dbReference>
<dbReference type="SUPFAM" id="SSF51126">
    <property type="entry name" value="Pectin lyase-like"/>
    <property type="match status" value="1"/>
</dbReference>
<dbReference type="SMART" id="SM00869">
    <property type="entry name" value="Autotransporter"/>
    <property type="match status" value="1"/>
</dbReference>
<dbReference type="InterPro" id="IPR011050">
    <property type="entry name" value="Pectin_lyase_fold/virulence"/>
</dbReference>
<dbReference type="Pfam" id="PF18883">
    <property type="entry name" value="AC_1"/>
    <property type="match status" value="1"/>
</dbReference>
<dbReference type="InterPro" id="IPR043990">
    <property type="entry name" value="AC_1"/>
</dbReference>
<feature type="signal peptide" evidence="1">
    <location>
        <begin position="1"/>
        <end position="29"/>
    </location>
</feature>
<keyword evidence="1" id="KW-0732">Signal</keyword>
<keyword evidence="4" id="KW-1185">Reference proteome</keyword>
<dbReference type="EMBL" id="AP024546">
    <property type="protein sequence ID" value="BCT96097.1"/>
    <property type="molecule type" value="Genomic_DNA"/>
</dbReference>
<dbReference type="Gene3D" id="2.40.128.130">
    <property type="entry name" value="Autotransporter beta-domain"/>
    <property type="match status" value="1"/>
</dbReference>
<dbReference type="PANTHER" id="PTHR35037">
    <property type="entry name" value="C-TERMINAL REGION OF AIDA-LIKE PROTEIN"/>
    <property type="match status" value="1"/>
</dbReference>
<dbReference type="InterPro" id="IPR051551">
    <property type="entry name" value="Autotransporter_adhesion"/>
</dbReference>
<gene>
    <name evidence="3" type="ORF">LYSHEL_19680</name>
</gene>
<dbReference type="InterPro" id="IPR012332">
    <property type="entry name" value="Autotransporter_pectin_lyase_C"/>
</dbReference>
<proteinExistence type="predicted"/>
<dbReference type="Gene3D" id="2.160.20.20">
    <property type="match status" value="2"/>
</dbReference>
<reference evidence="3 4" key="1">
    <citation type="submission" date="2021-03" db="EMBL/GenBank/DDBJ databases">
        <title>Complete Genome Sequences of Two Lysobacter Strains Isolated from Sea Water (Lysobacter caseinilyticus) and Soil (Lysobacter helvus) in South Korea.</title>
        <authorList>
            <person name="Watanabe Y."/>
            <person name="Arakawa K."/>
        </authorList>
    </citation>
    <scope>NUCLEOTIDE SEQUENCE [LARGE SCALE GENOMIC DNA]</scope>
    <source>
        <strain evidence="3 4">D10</strain>
    </source>
</reference>
<name>A0ABM7QEM6_9GAMM</name>
<organism evidence="3 4">
    <name type="scientific">Lysobacter helvus</name>
    <dbReference type="NCBI Taxonomy" id="2675059"/>
    <lineage>
        <taxon>Bacteria</taxon>
        <taxon>Pseudomonadati</taxon>
        <taxon>Pseudomonadota</taxon>
        <taxon>Gammaproteobacteria</taxon>
        <taxon>Lysobacterales</taxon>
        <taxon>Lysobacteraceae</taxon>
        <taxon>Lysobacter</taxon>
    </lineage>
</organism>
<feature type="domain" description="Autotransporter" evidence="2">
    <location>
        <begin position="620"/>
        <end position="892"/>
    </location>
</feature>
<dbReference type="PROSITE" id="PS51208">
    <property type="entry name" value="AUTOTRANSPORTER"/>
    <property type="match status" value="1"/>
</dbReference>
<evidence type="ECO:0000256" key="1">
    <source>
        <dbReference type="SAM" id="SignalP"/>
    </source>
</evidence>
<feature type="chain" id="PRO_5046376905" description="Autotransporter domain-containing protein" evidence="1">
    <location>
        <begin position="30"/>
        <end position="892"/>
    </location>
</feature>
<dbReference type="InterPro" id="IPR006315">
    <property type="entry name" value="OM_autotransptr_brl_dom"/>
</dbReference>
<evidence type="ECO:0000313" key="3">
    <source>
        <dbReference type="EMBL" id="BCT96097.1"/>
    </source>
</evidence>
<evidence type="ECO:0000313" key="4">
    <source>
        <dbReference type="Proteomes" id="UP000680514"/>
    </source>
</evidence>
<sequence length="892" mass="90500">MAFRSFARQPLAQAVGVAMVALWMAPQVAAQSLNVSDGLTHTASGTYDTGSTPLGHALSAQNAGSRIEGTSVVVRTAGNNAMGMMTFNGGTIDMTGVDVATSGSTAFGVYVDTNGGSVVLRNSTIVTTGSNAGGLIAANTTAGSLAISATDTSIRTTGVNAYGATSLDGILALTRGSVTTDAAVALMAASDDGRINATDVAIRANGNDVVQALTAGVITLRGGTVDATSAAGRGLVAQDAGSVINVSNGTRITTIGGTGADVSTGGSITFDGASVQATGAGAAAVGVTDAGSMFQATGASITSAQSTGVRLTNGGSATLIDTTVTGGDNAVSFKSAAGSSALTVSGGSLQSAGSAIIARSGTHSLTVSNGAQLQADDNTLVEVAGGAGLATVFDGVDLVGALTAAPTGVLDLTLRNNAILNGTISNGATTTMDTGSNWTLSGDSDVQSLNLAGTVGFAEPGGGVFKTLTVHGDYAGNGGTLALNTHLAADDAGTDRLVVEGNTRGTTHVQVTNAGGAGMQTNADGIQVVRVDGASDGTFALASRAVGGAYEYSLHQGGIADPNDGDWYLRSALAQETPVDPGTPITPVYRPETGAYLANQAMATAMFVHRHDDRGRLRHEDTLDRNAWVRVTRGQFSATAGAGQVDIGAEHRGLEIGSTLHAWETAMGAVTVGATLNRAEADTRDVSLPTLYRANGEVRGKAAALFGTWVQDASERGGLSVDAWVQRATYEHTVQGEGLVQESYDARAWSASLEGGYAFPIHARDGLALYLQPQLQLINTDYDAKTHVEANGTVVAPHGDGGLTTRLGVRLYGIVKEVQPFAEFNAWHNDTGNAIRFDGQAVDLALDPVMYEGNAGLTVDFGKGWAGWGSLGLQFADATRTYQGQLGMKYRW</sequence>
<dbReference type="RefSeq" id="WP_213433901.1">
    <property type="nucleotide sequence ID" value="NZ_AP024546.1"/>
</dbReference>
<dbReference type="Proteomes" id="UP000680514">
    <property type="component" value="Chromosome"/>
</dbReference>
<dbReference type="NCBIfam" id="TIGR01414">
    <property type="entry name" value="autotrans_barl"/>
    <property type="match status" value="1"/>
</dbReference>
<protein>
    <recommendedName>
        <fullName evidence="2">Autotransporter domain-containing protein</fullName>
    </recommendedName>
</protein>
<dbReference type="PANTHER" id="PTHR35037:SF3">
    <property type="entry name" value="C-TERMINAL REGION OF AIDA-LIKE PROTEIN"/>
    <property type="match status" value="1"/>
</dbReference>